<keyword evidence="3" id="KW-0677">Repeat</keyword>
<dbReference type="SMART" id="SM00089">
    <property type="entry name" value="PKD"/>
    <property type="match status" value="7"/>
</dbReference>
<dbReference type="Proteomes" id="UP000645676">
    <property type="component" value="Unassembled WGS sequence"/>
</dbReference>
<dbReference type="GO" id="GO:0005886">
    <property type="term" value="C:plasma membrane"/>
    <property type="evidence" value="ECO:0007669"/>
    <property type="project" value="TreeGrafter"/>
</dbReference>
<dbReference type="SUPFAM" id="SSF49299">
    <property type="entry name" value="PKD domain"/>
    <property type="match status" value="5"/>
</dbReference>
<evidence type="ECO:0000313" key="8">
    <source>
        <dbReference type="EMBL" id="HII60157.1"/>
    </source>
</evidence>
<dbReference type="InterPro" id="IPR013783">
    <property type="entry name" value="Ig-like_fold"/>
</dbReference>
<gene>
    <name evidence="8" type="ORF">HA335_06290</name>
</gene>
<dbReference type="PANTHER" id="PTHR46730:SF4">
    <property type="entry name" value="POLYCYSTIC KIDNEY DISEASE PROTEIN 1-LIKE 1"/>
    <property type="match status" value="1"/>
</dbReference>
<dbReference type="PROSITE" id="PS50093">
    <property type="entry name" value="PKD"/>
    <property type="match status" value="5"/>
</dbReference>
<dbReference type="Pfam" id="PF18911">
    <property type="entry name" value="PKD_4"/>
    <property type="match status" value="3"/>
</dbReference>
<evidence type="ECO:0000256" key="5">
    <source>
        <dbReference type="ARBA" id="ARBA00023136"/>
    </source>
</evidence>
<proteinExistence type="predicted"/>
<dbReference type="Gene3D" id="2.60.40.10">
    <property type="entry name" value="Immunoglobulins"/>
    <property type="match status" value="5"/>
</dbReference>
<evidence type="ECO:0000256" key="3">
    <source>
        <dbReference type="ARBA" id="ARBA00022737"/>
    </source>
</evidence>
<evidence type="ECO:0000256" key="6">
    <source>
        <dbReference type="SAM" id="Phobius"/>
    </source>
</evidence>
<protein>
    <submittedName>
        <fullName evidence="8">PIP-CTERM sorting domain-containing protein</fullName>
    </submittedName>
</protein>
<feature type="domain" description="PKD" evidence="7">
    <location>
        <begin position="918"/>
        <end position="955"/>
    </location>
</feature>
<evidence type="ECO:0000313" key="9">
    <source>
        <dbReference type="Proteomes" id="UP000645676"/>
    </source>
</evidence>
<dbReference type="NCBIfam" id="TIGR04173">
    <property type="entry name" value="PIP_CTERM"/>
    <property type="match status" value="1"/>
</dbReference>
<dbReference type="InterPro" id="IPR000601">
    <property type="entry name" value="PKD_dom"/>
</dbReference>
<name>A0A832WIF8_9EURY</name>
<feature type="domain" description="PKD" evidence="7">
    <location>
        <begin position="717"/>
        <end position="799"/>
    </location>
</feature>
<dbReference type="GO" id="GO:0006816">
    <property type="term" value="P:calcium ion transport"/>
    <property type="evidence" value="ECO:0007669"/>
    <property type="project" value="TreeGrafter"/>
</dbReference>
<comment type="caution">
    <text evidence="8">The sequence shown here is derived from an EMBL/GenBank/DDBJ whole genome shotgun (WGS) entry which is preliminary data.</text>
</comment>
<dbReference type="GO" id="GO:0005261">
    <property type="term" value="F:monoatomic cation channel activity"/>
    <property type="evidence" value="ECO:0007669"/>
    <property type="project" value="TreeGrafter"/>
</dbReference>
<feature type="transmembrane region" description="Helical" evidence="6">
    <location>
        <begin position="978"/>
        <end position="998"/>
    </location>
</feature>
<evidence type="ECO:0000256" key="4">
    <source>
        <dbReference type="ARBA" id="ARBA00022989"/>
    </source>
</evidence>
<accession>A0A832WIF8</accession>
<dbReference type="CDD" id="cd00146">
    <property type="entry name" value="PKD"/>
    <property type="match status" value="5"/>
</dbReference>
<evidence type="ECO:0000256" key="1">
    <source>
        <dbReference type="ARBA" id="ARBA00004141"/>
    </source>
</evidence>
<keyword evidence="2 6" id="KW-0812">Transmembrane</keyword>
<feature type="domain" description="PKD" evidence="7">
    <location>
        <begin position="815"/>
        <end position="879"/>
    </location>
</feature>
<evidence type="ECO:0000256" key="2">
    <source>
        <dbReference type="ARBA" id="ARBA00022692"/>
    </source>
</evidence>
<sequence>MPLIILGIISIVNGYVIVIHPNTMNITNSSGVYNTDPNIIAYNVNDTITFEALAPDSVAQDILDNGVVKWDFGDLTETDYGNYRTTTHTYTFPFPYPVAWCGYLNNTGYSKALTYNWLVVGDVANTKYVFNGSPLNSKTSWEVYYNSTNNTVIIKYYSETPVDREFNGLSVDTTSVTVNVSRDEIVEGDTVKFNFSVSRNIIFCVWSFGDGTFSFEKFPEHTYTKSGLYYPRVLVVDDSGRVMVGYLDEGIEVKRARGGYIYWVTGPSHYDGEAYTYVYNSSGDDNNNNGNAYTDPYKITYKVNDTIKFEMSGAWGEYWKWDFGDGTETPYTYKSYFTPSYHQYKFPFMWPFFWMSYGWGSWWKSDTLNFIVVDDVENTRYNFYPSSAHDKTYYDYEYNKENHTVNLYYYSDVISTPKFNVKLRDGYYIDITATADKTQVSVNENVRFDCSPYGNPIFIMWCFGDGTCSFEKSPTHRYSSSGLYYPHVFVIDDNGNIEVGIPPPIGVGGYSSYPQIYASPTIAPTYYPINITIVEPASWTWYWHHIYFGDGGSVWIKPKKSPYTFTHTYTSEGVYPIYMKVYTAENMKTVYVIDNKNPIAKLYIYPNPASYKDTISFSPINSYDPDANRMIPEYNYYGTLIGYYPISPNSPMARIYGFNLTVYDSNGNVAWNYSSNELTIISKSFPIGNYTAKLVVWDGMGGVNSTTVKFSVINRPPVAQFIYYPDKPEPNEDVEFVSQSYDPEGEIAYYIWNFGDGTVINTTDTIVHHKYERPGYYTVTLTVFDKYNASSSISKQIVVGGILANFTYEIINENTVRFEDTSVVAPGKIISWHWDFGDGSTSTEQNPIHTYSKEGAYFVTLTVKSDTNLTDSVTKIVIISPPPKYPPVADFTYKVINGTTVEFNANLSYDEDGYIKYYIWDFGDGTPANTTTNPIIIHKYKKEGVYPVTLTVIDNDNLSDSRTKLINIGESFIHSVPIPPYIEILIVISTIFCFFQIIRGLK</sequence>
<feature type="domain" description="PKD" evidence="7">
    <location>
        <begin position="206"/>
        <end position="240"/>
    </location>
</feature>
<dbReference type="PANTHER" id="PTHR46730">
    <property type="entry name" value="POLYCYSTIN-1"/>
    <property type="match status" value="1"/>
</dbReference>
<dbReference type="InterPro" id="IPR026495">
    <property type="entry name" value="PIP_CTERM"/>
</dbReference>
<dbReference type="InterPro" id="IPR022409">
    <property type="entry name" value="PKD/Chitinase_dom"/>
</dbReference>
<dbReference type="Pfam" id="PF00801">
    <property type="entry name" value="PKD"/>
    <property type="match status" value="3"/>
</dbReference>
<evidence type="ECO:0000259" key="7">
    <source>
        <dbReference type="PROSITE" id="PS50093"/>
    </source>
</evidence>
<feature type="domain" description="PKD" evidence="7">
    <location>
        <begin position="429"/>
        <end position="496"/>
    </location>
</feature>
<comment type="subcellular location">
    <subcellularLocation>
        <location evidence="1">Membrane</location>
        <topology evidence="1">Multi-pass membrane protein</topology>
    </subcellularLocation>
</comment>
<dbReference type="EMBL" id="DUJR01000034">
    <property type="protein sequence ID" value="HII60157.1"/>
    <property type="molecule type" value="Genomic_DNA"/>
</dbReference>
<keyword evidence="5 6" id="KW-0472">Membrane</keyword>
<reference evidence="8" key="1">
    <citation type="journal article" date="2020" name="bioRxiv">
        <title>A rank-normalized archaeal taxonomy based on genome phylogeny resolves widespread incomplete and uneven classifications.</title>
        <authorList>
            <person name="Rinke C."/>
            <person name="Chuvochina M."/>
            <person name="Mussig A.J."/>
            <person name="Chaumeil P.-A."/>
            <person name="Waite D.W."/>
            <person name="Whitman W.B."/>
            <person name="Parks D.H."/>
            <person name="Hugenholtz P."/>
        </authorList>
    </citation>
    <scope>NUCLEOTIDE SEQUENCE</scope>
    <source>
        <strain evidence="8">UBA8849</strain>
    </source>
</reference>
<dbReference type="AlphaFoldDB" id="A0A832WIF8"/>
<organism evidence="8 9">
    <name type="scientific">Methanocaldococcus jannaschii</name>
    <dbReference type="NCBI Taxonomy" id="2190"/>
    <lineage>
        <taxon>Archaea</taxon>
        <taxon>Methanobacteriati</taxon>
        <taxon>Methanobacteriota</taxon>
        <taxon>Methanomada group</taxon>
        <taxon>Methanococci</taxon>
        <taxon>Methanococcales</taxon>
        <taxon>Methanocaldococcaceae</taxon>
        <taxon>Methanocaldococcus</taxon>
    </lineage>
</organism>
<keyword evidence="4 6" id="KW-1133">Transmembrane helix</keyword>
<dbReference type="InterPro" id="IPR035986">
    <property type="entry name" value="PKD_dom_sf"/>
</dbReference>